<protein>
    <submittedName>
        <fullName evidence="1">Uncharacterized protein</fullName>
    </submittedName>
</protein>
<name>X0V508_9ZZZZ</name>
<accession>X0V508</accession>
<sequence length="70" mass="7956">MNILIIESCEKGIKADFSNTSIVHVRNSLIIADILKADLVTHESHIDWAMGKDYDSIICAYASPYMKWKK</sequence>
<gene>
    <name evidence="1" type="ORF">S01H1_40629</name>
</gene>
<organism evidence="1">
    <name type="scientific">marine sediment metagenome</name>
    <dbReference type="NCBI Taxonomy" id="412755"/>
    <lineage>
        <taxon>unclassified sequences</taxon>
        <taxon>metagenomes</taxon>
        <taxon>ecological metagenomes</taxon>
    </lineage>
</organism>
<evidence type="ECO:0000313" key="1">
    <source>
        <dbReference type="EMBL" id="GAG07563.1"/>
    </source>
</evidence>
<comment type="caution">
    <text evidence="1">The sequence shown here is derived from an EMBL/GenBank/DDBJ whole genome shotgun (WGS) entry which is preliminary data.</text>
</comment>
<feature type="non-terminal residue" evidence="1">
    <location>
        <position position="70"/>
    </location>
</feature>
<proteinExistence type="predicted"/>
<reference evidence="1" key="1">
    <citation type="journal article" date="2014" name="Front. Microbiol.">
        <title>High frequency of phylogenetically diverse reductive dehalogenase-homologous genes in deep subseafloor sedimentary metagenomes.</title>
        <authorList>
            <person name="Kawai M."/>
            <person name="Futagami T."/>
            <person name="Toyoda A."/>
            <person name="Takaki Y."/>
            <person name="Nishi S."/>
            <person name="Hori S."/>
            <person name="Arai W."/>
            <person name="Tsubouchi T."/>
            <person name="Morono Y."/>
            <person name="Uchiyama I."/>
            <person name="Ito T."/>
            <person name="Fujiyama A."/>
            <person name="Inagaki F."/>
            <person name="Takami H."/>
        </authorList>
    </citation>
    <scope>NUCLEOTIDE SEQUENCE</scope>
    <source>
        <strain evidence="1">Expedition CK06-06</strain>
    </source>
</reference>
<dbReference type="EMBL" id="BARS01025735">
    <property type="protein sequence ID" value="GAG07563.1"/>
    <property type="molecule type" value="Genomic_DNA"/>
</dbReference>
<dbReference type="AlphaFoldDB" id="X0V508"/>